<gene>
    <name evidence="2" type="ORF">C1I98_28990</name>
</gene>
<dbReference type="InterPro" id="IPR011990">
    <property type="entry name" value="TPR-like_helical_dom_sf"/>
</dbReference>
<dbReference type="Proteomes" id="UP000248544">
    <property type="component" value="Unassembled WGS sequence"/>
</dbReference>
<dbReference type="EMBL" id="POUA01000301">
    <property type="protein sequence ID" value="PZG33033.1"/>
    <property type="molecule type" value="Genomic_DNA"/>
</dbReference>
<keyword evidence="3" id="KW-1185">Reference proteome</keyword>
<dbReference type="InterPro" id="IPR005158">
    <property type="entry name" value="BTAD"/>
</dbReference>
<name>A0A2W2FBS7_9ACTN</name>
<organism evidence="2 3">
    <name type="scientific">Spongiactinospora gelatinilytica</name>
    <dbReference type="NCBI Taxonomy" id="2666298"/>
    <lineage>
        <taxon>Bacteria</taxon>
        <taxon>Bacillati</taxon>
        <taxon>Actinomycetota</taxon>
        <taxon>Actinomycetes</taxon>
        <taxon>Streptosporangiales</taxon>
        <taxon>Streptosporangiaceae</taxon>
        <taxon>Spongiactinospora</taxon>
    </lineage>
</organism>
<reference evidence="2 3" key="1">
    <citation type="submission" date="2018-01" db="EMBL/GenBank/DDBJ databases">
        <title>Draft genome sequence of Sphaerisporangium sp. 7K107.</title>
        <authorList>
            <person name="Sahin N."/>
            <person name="Saygin H."/>
            <person name="Ay H."/>
        </authorList>
    </citation>
    <scope>NUCLEOTIDE SEQUENCE [LARGE SCALE GENOMIC DNA]</scope>
    <source>
        <strain evidence="2 3">7K107</strain>
    </source>
</reference>
<feature type="domain" description="Bacterial transcriptional activator" evidence="1">
    <location>
        <begin position="15"/>
        <end position="154"/>
    </location>
</feature>
<dbReference type="Gene3D" id="1.25.40.10">
    <property type="entry name" value="Tetratricopeptide repeat domain"/>
    <property type="match status" value="1"/>
</dbReference>
<dbReference type="RefSeq" id="WP_111170586.1">
    <property type="nucleotide sequence ID" value="NZ_POUA01000301.1"/>
</dbReference>
<evidence type="ECO:0000313" key="3">
    <source>
        <dbReference type="Proteomes" id="UP000248544"/>
    </source>
</evidence>
<dbReference type="PANTHER" id="PTHR35807">
    <property type="entry name" value="TRANSCRIPTIONAL REGULATOR REDD-RELATED"/>
    <property type="match status" value="1"/>
</dbReference>
<accession>A0A2W2FBS7</accession>
<dbReference type="InterPro" id="IPR051677">
    <property type="entry name" value="AfsR-DnrI-RedD_regulator"/>
</dbReference>
<protein>
    <recommendedName>
        <fullName evidence="1">Bacterial transcriptional activator domain-containing protein</fullName>
    </recommendedName>
</protein>
<dbReference type="Pfam" id="PF03704">
    <property type="entry name" value="BTAD"/>
    <property type="match status" value="1"/>
</dbReference>
<dbReference type="SMART" id="SM01043">
    <property type="entry name" value="BTAD"/>
    <property type="match status" value="1"/>
</dbReference>
<evidence type="ECO:0000313" key="2">
    <source>
        <dbReference type="EMBL" id="PZG33033.1"/>
    </source>
</evidence>
<proteinExistence type="predicted"/>
<evidence type="ECO:0000259" key="1">
    <source>
        <dbReference type="SMART" id="SM01043"/>
    </source>
</evidence>
<comment type="caution">
    <text evidence="2">The sequence shown here is derived from an EMBL/GenBank/DDBJ whole genome shotgun (WGS) entry which is preliminary data.</text>
</comment>
<dbReference type="AlphaFoldDB" id="A0A2W2FBS7"/>
<sequence>MDDETYRIDPAKISYDLWDFHEATKTARTTRDPDTQRAELDRAASLCGGELAAGIHEDWVLDEKYPLTLAQVDVLTQFASLCQADDPDRAVDALERAREIDPDAEESWCHLIRLQLQLGRPDQARHTGQLLQAHLHTLQVEPTTDTEELLAAIAARGGFRRA</sequence>
<dbReference type="SUPFAM" id="SSF48452">
    <property type="entry name" value="TPR-like"/>
    <property type="match status" value="1"/>
</dbReference>